<proteinExistence type="predicted"/>
<evidence type="ECO:0000313" key="1">
    <source>
        <dbReference type="EMBL" id="TQM21071.1"/>
    </source>
</evidence>
<keyword evidence="2" id="KW-1185">Reference proteome</keyword>
<accession>A0A543EHN7</accession>
<comment type="caution">
    <text evidence="1">The sequence shown here is derived from an EMBL/GenBank/DDBJ whole genome shotgun (WGS) entry which is preliminary data.</text>
</comment>
<evidence type="ECO:0000313" key="2">
    <source>
        <dbReference type="Proteomes" id="UP000316437"/>
    </source>
</evidence>
<name>A0A543EHN7_9FLAO</name>
<dbReference type="EMBL" id="VFPD01000001">
    <property type="protein sequence ID" value="TQM21071.1"/>
    <property type="molecule type" value="Genomic_DNA"/>
</dbReference>
<gene>
    <name evidence="1" type="ORF">FB551_0752</name>
</gene>
<protein>
    <submittedName>
        <fullName evidence="1">Uncharacterized protein</fullName>
    </submittedName>
</protein>
<organism evidence="1 2">
    <name type="scientific">Chryseobacterium aquifrigidense</name>
    <dbReference type="NCBI Taxonomy" id="558021"/>
    <lineage>
        <taxon>Bacteria</taxon>
        <taxon>Pseudomonadati</taxon>
        <taxon>Bacteroidota</taxon>
        <taxon>Flavobacteriia</taxon>
        <taxon>Flavobacteriales</taxon>
        <taxon>Weeksellaceae</taxon>
        <taxon>Chryseobacterium group</taxon>
        <taxon>Chryseobacterium</taxon>
    </lineage>
</organism>
<reference evidence="1 2" key="1">
    <citation type="submission" date="2019-06" db="EMBL/GenBank/DDBJ databases">
        <title>Sorghum-associated microbial communities from plants grown in Nebraska, USA.</title>
        <authorList>
            <person name="Schachtman D."/>
        </authorList>
    </citation>
    <scope>NUCLEOTIDE SEQUENCE [LARGE SCALE GENOMIC DNA]</scope>
    <source>
        <strain evidence="1 2">110</strain>
    </source>
</reference>
<dbReference type="AlphaFoldDB" id="A0A543EHN7"/>
<sequence>MMTNPHTSLSIATGSPCPTSGIWESVGSFKTTIALMEGAEMPPYCGRKVLWKLLIAC</sequence>
<dbReference type="Proteomes" id="UP000316437">
    <property type="component" value="Unassembled WGS sequence"/>
</dbReference>